<dbReference type="SUPFAM" id="SSF52540">
    <property type="entry name" value="P-loop containing nucleoside triphosphate hydrolases"/>
    <property type="match status" value="1"/>
</dbReference>
<dbReference type="InterPro" id="IPR027417">
    <property type="entry name" value="P-loop_NTPase"/>
</dbReference>
<evidence type="ECO:0000313" key="1">
    <source>
        <dbReference type="EMBL" id="KKQ85331.1"/>
    </source>
</evidence>
<sequence>MIIIGITGTNGAGKGTVVEYLITRRGFKHFSVRDYLTKELNKQHLKASRPNLIDLANKLRKKNGPNFLAETLYESARKTNRNCIIESLRNPSEVKTLRKKGKFYLFAVDADPKIRYQRIKKRASTTDNSSFAEFIKTERSEMESDKPNEENIHKCIKLADFLFENNASFENLYVKIDDALEQIPEI</sequence>
<dbReference type="EMBL" id="LBVL01000007">
    <property type="protein sequence ID" value="KKQ85331.1"/>
    <property type="molecule type" value="Genomic_DNA"/>
</dbReference>
<dbReference type="PANTHER" id="PTHR41930">
    <property type="entry name" value="UPF0200 PROTEIN MJ1399"/>
    <property type="match status" value="1"/>
</dbReference>
<evidence type="ECO:0000313" key="2">
    <source>
        <dbReference type="Proteomes" id="UP000034081"/>
    </source>
</evidence>
<organism evidence="1 2">
    <name type="scientific">Candidatus Woesebacteria bacterium GW2011_GWB1_38_8</name>
    <dbReference type="NCBI Taxonomy" id="1618570"/>
    <lineage>
        <taxon>Bacteria</taxon>
        <taxon>Candidatus Woeseibacteriota</taxon>
    </lineage>
</organism>
<comment type="caution">
    <text evidence="1">The sequence shown here is derived from an EMBL/GenBank/DDBJ whole genome shotgun (WGS) entry which is preliminary data.</text>
</comment>
<reference evidence="1 2" key="1">
    <citation type="journal article" date="2015" name="Nature">
        <title>rRNA introns, odd ribosomes, and small enigmatic genomes across a large radiation of phyla.</title>
        <authorList>
            <person name="Brown C.T."/>
            <person name="Hug L.A."/>
            <person name="Thomas B.C."/>
            <person name="Sharon I."/>
            <person name="Castelle C.J."/>
            <person name="Singh A."/>
            <person name="Wilkins M.J."/>
            <person name="Williams K.H."/>
            <person name="Banfield J.F."/>
        </authorList>
    </citation>
    <scope>NUCLEOTIDE SEQUENCE [LARGE SCALE GENOMIC DNA]</scope>
</reference>
<dbReference type="PANTHER" id="PTHR41930:SF1">
    <property type="entry name" value="DEPHOSPHO-COA KINASE"/>
    <property type="match status" value="1"/>
</dbReference>
<protein>
    <recommendedName>
        <fullName evidence="3">Dephospho-CoA kinase</fullName>
    </recommendedName>
</protein>
<name>A0A0G0P7N6_9BACT</name>
<dbReference type="Proteomes" id="UP000034081">
    <property type="component" value="Unassembled WGS sequence"/>
</dbReference>
<evidence type="ECO:0008006" key="3">
    <source>
        <dbReference type="Google" id="ProtNLM"/>
    </source>
</evidence>
<gene>
    <name evidence="1" type="ORF">UT08_C0007G0004</name>
</gene>
<dbReference type="STRING" id="1618570.UT08_C0007G0004"/>
<dbReference type="Gene3D" id="3.40.50.300">
    <property type="entry name" value="P-loop containing nucleotide triphosphate hydrolases"/>
    <property type="match status" value="1"/>
</dbReference>
<dbReference type="AlphaFoldDB" id="A0A0G0P7N6"/>
<accession>A0A0G0P7N6</accession>
<dbReference type="Pfam" id="PF13238">
    <property type="entry name" value="AAA_18"/>
    <property type="match status" value="1"/>
</dbReference>
<proteinExistence type="predicted"/>